<evidence type="ECO:0000313" key="8">
    <source>
        <dbReference type="Proteomes" id="UP001229251"/>
    </source>
</evidence>
<evidence type="ECO:0000256" key="5">
    <source>
        <dbReference type="ARBA" id="ARBA00023136"/>
    </source>
</evidence>
<keyword evidence="2" id="KW-0813">Transport</keyword>
<evidence type="ECO:0000256" key="2">
    <source>
        <dbReference type="ARBA" id="ARBA00022448"/>
    </source>
</evidence>
<accession>A0AAJ1Q4N2</accession>
<dbReference type="AlphaFoldDB" id="A0AAJ1Q4N2"/>
<evidence type="ECO:0000256" key="3">
    <source>
        <dbReference type="ARBA" id="ARBA00022781"/>
    </source>
</evidence>
<dbReference type="Proteomes" id="UP001229251">
    <property type="component" value="Unassembled WGS sequence"/>
</dbReference>
<dbReference type="GO" id="GO:0046933">
    <property type="term" value="F:proton-transporting ATP synthase activity, rotational mechanism"/>
    <property type="evidence" value="ECO:0007669"/>
    <property type="project" value="InterPro"/>
</dbReference>
<sequence length="137" mass="15824">MNKPSKRTSQNLNDLELLAASDNRSVQYEDDLLEEVLEELGLLPLPETSEDEPVPLGDRVFLTSAIPLEKNDKIRILKEFIRITKQNIQSFITIVDPSLIIGLRIQSERFYYDLSGQNMLHQIKEEIKNIQTEEVIE</sequence>
<dbReference type="EMBL" id="JASOOE010000001">
    <property type="protein sequence ID" value="MDK7186431.1"/>
    <property type="molecule type" value="Genomic_DNA"/>
</dbReference>
<dbReference type="Pfam" id="PF00213">
    <property type="entry name" value="OSCP"/>
    <property type="match status" value="1"/>
</dbReference>
<keyword evidence="5" id="KW-0472">Membrane</keyword>
<dbReference type="InterPro" id="IPR000711">
    <property type="entry name" value="ATPase_OSCP/dsu"/>
</dbReference>
<evidence type="ECO:0000256" key="1">
    <source>
        <dbReference type="ARBA" id="ARBA00004370"/>
    </source>
</evidence>
<comment type="subcellular location">
    <subcellularLocation>
        <location evidence="1">Membrane</location>
    </subcellularLocation>
</comment>
<evidence type="ECO:0000256" key="6">
    <source>
        <dbReference type="ARBA" id="ARBA00023310"/>
    </source>
</evidence>
<comment type="caution">
    <text evidence="7">The sequence shown here is derived from an EMBL/GenBank/DDBJ whole genome shotgun (WGS) entry which is preliminary data.</text>
</comment>
<keyword evidence="3" id="KW-0375">Hydrogen ion transport</keyword>
<evidence type="ECO:0000256" key="4">
    <source>
        <dbReference type="ARBA" id="ARBA00023065"/>
    </source>
</evidence>
<reference evidence="7" key="1">
    <citation type="submission" date="2023-05" db="EMBL/GenBank/DDBJ databases">
        <title>Cataloging the Phylogenetic Diversity of Human Bladder Bacteria.</title>
        <authorList>
            <person name="Du J."/>
        </authorList>
    </citation>
    <scope>NUCLEOTIDE SEQUENCE</scope>
    <source>
        <strain evidence="7">UMB1231</strain>
    </source>
</reference>
<organism evidence="7 8">
    <name type="scientific">Facklamia hominis</name>
    <dbReference type="NCBI Taxonomy" id="178214"/>
    <lineage>
        <taxon>Bacteria</taxon>
        <taxon>Bacillati</taxon>
        <taxon>Bacillota</taxon>
        <taxon>Bacilli</taxon>
        <taxon>Lactobacillales</taxon>
        <taxon>Aerococcaceae</taxon>
        <taxon>Facklamia</taxon>
    </lineage>
</organism>
<keyword evidence="6" id="KW-0066">ATP synthesis</keyword>
<proteinExistence type="predicted"/>
<keyword evidence="4" id="KW-0406">Ion transport</keyword>
<dbReference type="RefSeq" id="WP_006907557.1">
    <property type="nucleotide sequence ID" value="NZ_CAUPDI010000012.1"/>
</dbReference>
<gene>
    <name evidence="7" type="ORF">QP433_00370</name>
</gene>
<evidence type="ECO:0000313" key="7">
    <source>
        <dbReference type="EMBL" id="MDK7186431.1"/>
    </source>
</evidence>
<protein>
    <submittedName>
        <fullName evidence="7">F0F1 ATP synthase subunit delta</fullName>
    </submittedName>
</protein>
<dbReference type="GO" id="GO:0016020">
    <property type="term" value="C:membrane"/>
    <property type="evidence" value="ECO:0007669"/>
    <property type="project" value="UniProtKB-SubCell"/>
</dbReference>
<name>A0AAJ1Q4N2_9LACT</name>